<feature type="chain" id="PRO_5012217684" evidence="2">
    <location>
        <begin position="21"/>
        <end position="750"/>
    </location>
</feature>
<keyword evidence="1" id="KW-0472">Membrane</keyword>
<protein>
    <submittedName>
        <fullName evidence="3">Uncharacterized protein</fullName>
    </submittedName>
</protein>
<dbReference type="Proteomes" id="UP000198287">
    <property type="component" value="Unassembled WGS sequence"/>
</dbReference>
<dbReference type="AlphaFoldDB" id="A0A226DGL5"/>
<feature type="signal peptide" evidence="2">
    <location>
        <begin position="1"/>
        <end position="20"/>
    </location>
</feature>
<dbReference type="PROSITE" id="PS51257">
    <property type="entry name" value="PROKAR_LIPOPROTEIN"/>
    <property type="match status" value="1"/>
</dbReference>
<sequence>MDKLLILNVITIIALSCANCKGTLPIQLFKVFNRIQNCDVQIVYGDLESANIQPFPNLLVLTSLIFASNFPRKRNWWDPEDWNRFAIDISRTRVPPCQLAILFSSKFLKYESKREFQKWTRFGTDRHFRFGKSGEHFENWSTSIKNTYVILVTDYEKKELAKVFLGNYFVVGFIENAGIVFNHGIDNLFEFCVLRSGEPTKMTSFNCETNIKSNFLEQFNKLQTKLQNWELSTFDNTDINLPKEGGIVELIRVPEFINPFDRSDINSSIHQHVAQSIFRKSNSTLSYCRHDYLGALTYSGQIKLGNIEGRACFYIVPFQREVWYGILSCGVIVYIGIVLIARFIIKVPEEFPVWLELLAGIFENGGAIPGKLEQRNYSRCLLGGWGLACVVLANSYNGLIVTELNAPMVRNIPKTFSDLVCSLENAQLFRSEGFKNPDERVSQKMKEALSHLEKFRMKLLYNLKASVPLELSDIRFLEDDSCFRLLSPVSHGRLEGSLVYDFEYYLYTWYAKFREMEILSALRISTVRLLLDLFHPRHARRPRLAGKPGLRDAQHATEKEIAACTKAVFIADPSLIDAEIEYLRKRYFWIDFHKGRDVLGGRIIGWMIGKEDRLQSVSRSYWAMLESGIYKRLLVEITARKIIKEKRFTGKFTVKEKLEPVGINGGILTLFILILCLNLGAFVVFLFEFHTLVWQKVVIMALEFARTVDKLSRFCWLYLNTIMRSFQLHTQIVLIQVMRRIKIRIPLKFG</sequence>
<accession>A0A226DGL5</accession>
<evidence type="ECO:0000313" key="3">
    <source>
        <dbReference type="EMBL" id="OXA44373.1"/>
    </source>
</evidence>
<comment type="caution">
    <text evidence="3">The sequence shown here is derived from an EMBL/GenBank/DDBJ whole genome shotgun (WGS) entry which is preliminary data.</text>
</comment>
<keyword evidence="1" id="KW-0812">Transmembrane</keyword>
<gene>
    <name evidence="3" type="ORF">Fcan01_20775</name>
</gene>
<feature type="transmembrane region" description="Helical" evidence="1">
    <location>
        <begin position="661"/>
        <end position="687"/>
    </location>
</feature>
<keyword evidence="4" id="KW-1185">Reference proteome</keyword>
<name>A0A226DGL5_FOLCA</name>
<reference evidence="3 4" key="1">
    <citation type="submission" date="2015-12" db="EMBL/GenBank/DDBJ databases">
        <title>The genome of Folsomia candida.</title>
        <authorList>
            <person name="Faddeeva A."/>
            <person name="Derks M.F."/>
            <person name="Anvar Y."/>
            <person name="Smit S."/>
            <person name="Van Straalen N."/>
            <person name="Roelofs D."/>
        </authorList>
    </citation>
    <scope>NUCLEOTIDE SEQUENCE [LARGE SCALE GENOMIC DNA]</scope>
    <source>
        <strain evidence="3 4">VU population</strain>
        <tissue evidence="3">Whole body</tissue>
    </source>
</reference>
<organism evidence="3 4">
    <name type="scientific">Folsomia candida</name>
    <name type="common">Springtail</name>
    <dbReference type="NCBI Taxonomy" id="158441"/>
    <lineage>
        <taxon>Eukaryota</taxon>
        <taxon>Metazoa</taxon>
        <taxon>Ecdysozoa</taxon>
        <taxon>Arthropoda</taxon>
        <taxon>Hexapoda</taxon>
        <taxon>Collembola</taxon>
        <taxon>Entomobryomorpha</taxon>
        <taxon>Isotomoidea</taxon>
        <taxon>Isotomidae</taxon>
        <taxon>Proisotominae</taxon>
        <taxon>Folsomia</taxon>
    </lineage>
</organism>
<keyword evidence="2" id="KW-0732">Signal</keyword>
<evidence type="ECO:0000256" key="1">
    <source>
        <dbReference type="SAM" id="Phobius"/>
    </source>
</evidence>
<proteinExistence type="predicted"/>
<evidence type="ECO:0000313" key="4">
    <source>
        <dbReference type="Proteomes" id="UP000198287"/>
    </source>
</evidence>
<keyword evidence="1" id="KW-1133">Transmembrane helix</keyword>
<dbReference type="EMBL" id="LNIX01000019">
    <property type="protein sequence ID" value="OXA44373.1"/>
    <property type="molecule type" value="Genomic_DNA"/>
</dbReference>
<evidence type="ECO:0000256" key="2">
    <source>
        <dbReference type="SAM" id="SignalP"/>
    </source>
</evidence>
<feature type="transmembrane region" description="Helical" evidence="1">
    <location>
        <begin position="322"/>
        <end position="345"/>
    </location>
</feature>
<dbReference type="Gene3D" id="1.10.287.70">
    <property type="match status" value="1"/>
</dbReference>